<keyword evidence="2" id="KW-1185">Reference proteome</keyword>
<dbReference type="Proteomes" id="UP001150581">
    <property type="component" value="Unassembled WGS sequence"/>
</dbReference>
<dbReference type="EMBL" id="JANBPG010000811">
    <property type="protein sequence ID" value="KAJ1893605.1"/>
    <property type="molecule type" value="Genomic_DNA"/>
</dbReference>
<accession>A0ACC1IE71</accession>
<protein>
    <submittedName>
        <fullName evidence="1">Dihydrodipicolinate synthase</fullName>
    </submittedName>
</protein>
<reference evidence="1" key="1">
    <citation type="submission" date="2022-07" db="EMBL/GenBank/DDBJ databases">
        <title>Phylogenomic reconstructions and comparative analyses of Kickxellomycotina fungi.</title>
        <authorList>
            <person name="Reynolds N.K."/>
            <person name="Stajich J.E."/>
            <person name="Barry K."/>
            <person name="Grigoriev I.V."/>
            <person name="Crous P."/>
            <person name="Smith M.E."/>
        </authorList>
    </citation>
    <scope>NUCLEOTIDE SEQUENCE</scope>
    <source>
        <strain evidence="1">Benny 63K</strain>
    </source>
</reference>
<organism evidence="1 2">
    <name type="scientific">Kickxella alabastrina</name>
    <dbReference type="NCBI Taxonomy" id="61397"/>
    <lineage>
        <taxon>Eukaryota</taxon>
        <taxon>Fungi</taxon>
        <taxon>Fungi incertae sedis</taxon>
        <taxon>Zoopagomycota</taxon>
        <taxon>Kickxellomycotina</taxon>
        <taxon>Kickxellomycetes</taxon>
        <taxon>Kickxellales</taxon>
        <taxon>Kickxellaceae</taxon>
        <taxon>Kickxella</taxon>
    </lineage>
</organism>
<evidence type="ECO:0000313" key="1">
    <source>
        <dbReference type="EMBL" id="KAJ1893605.1"/>
    </source>
</evidence>
<sequence>MSDAATQSFTRFFQPLLTTFSNPSALVFLGIFVFFALRSYFSNSQSPAFSMGSVQQQAAIPAQKDYTPHELAQFDGRDEGTQVLMAVRGTVYDVSRGRGFYGPGGPYANFAGRDASRGLAKSDFAKEMLADLDGPIDALEGLDESEIQCLDEWEGFFASKYPAVGRLVEPKGGAAVEAGEAGEAGEAVEESKKDN</sequence>
<gene>
    <name evidence="1" type="primary">DAP1_4</name>
    <name evidence="1" type="ORF">LPJ66_005650</name>
</gene>
<evidence type="ECO:0000313" key="2">
    <source>
        <dbReference type="Proteomes" id="UP001150581"/>
    </source>
</evidence>
<name>A0ACC1IE71_9FUNG</name>
<comment type="caution">
    <text evidence="1">The sequence shown here is derived from an EMBL/GenBank/DDBJ whole genome shotgun (WGS) entry which is preliminary data.</text>
</comment>
<proteinExistence type="predicted"/>